<dbReference type="InterPro" id="IPR050706">
    <property type="entry name" value="Cyclic-di-GMP_PDE-like"/>
</dbReference>
<dbReference type="eggNOG" id="COG2200">
    <property type="taxonomic scope" value="Bacteria"/>
</dbReference>
<sequence>MKSVLFSGVNTLNLFSYFKHRIQRKHGELIYFKRYKELIKIIKNESMQTYFQPIVNIQNGDTFAFEALNRPLQCVLFDSTDHFYEFVGQTNIVFPFEQFCRNLSLKRFTERINSQNGQNFNLFINIHPHVLLDKNYHSGETFKFIKELGIQPEQVVFELTERSAVTDFNEFKRVLSHYRKQGYRIAIDDVGSGYNSLKTLIYLKPEFIKLDRSLIQNIDQNEAGQSLVSLIHEFAEQSKTKIIAEGIERLEELNYLQSVGIQYAQGYALGRPNQEIKLGSIPNSKNIPVK</sequence>
<dbReference type="CDD" id="cd01948">
    <property type="entry name" value="EAL"/>
    <property type="match status" value="1"/>
</dbReference>
<dbReference type="PROSITE" id="PS50883">
    <property type="entry name" value="EAL"/>
    <property type="match status" value="1"/>
</dbReference>
<evidence type="ECO:0000313" key="2">
    <source>
        <dbReference type="EMBL" id="KGR77877.1"/>
    </source>
</evidence>
<gene>
    <name evidence="2" type="ORF">CD29_13380</name>
</gene>
<dbReference type="PANTHER" id="PTHR33121:SF76">
    <property type="entry name" value="SIGNALING PROTEIN"/>
    <property type="match status" value="1"/>
</dbReference>
<dbReference type="InterPro" id="IPR035919">
    <property type="entry name" value="EAL_sf"/>
</dbReference>
<dbReference type="InterPro" id="IPR001633">
    <property type="entry name" value="EAL_dom"/>
</dbReference>
<dbReference type="AlphaFoldDB" id="A0A0A3IST1"/>
<proteinExistence type="predicted"/>
<dbReference type="Gene3D" id="3.20.20.450">
    <property type="entry name" value="EAL domain"/>
    <property type="match status" value="1"/>
</dbReference>
<protein>
    <submittedName>
        <fullName evidence="2">Diguanylate cyclase</fullName>
    </submittedName>
</protein>
<feature type="domain" description="EAL" evidence="1">
    <location>
        <begin position="31"/>
        <end position="286"/>
    </location>
</feature>
<dbReference type="PANTHER" id="PTHR33121">
    <property type="entry name" value="CYCLIC DI-GMP PHOSPHODIESTERASE PDEF"/>
    <property type="match status" value="1"/>
</dbReference>
<organism evidence="2 3">
    <name type="scientific">Ureibacillus manganicus DSM 26584</name>
    <dbReference type="NCBI Taxonomy" id="1384049"/>
    <lineage>
        <taxon>Bacteria</taxon>
        <taxon>Bacillati</taxon>
        <taxon>Bacillota</taxon>
        <taxon>Bacilli</taxon>
        <taxon>Bacillales</taxon>
        <taxon>Caryophanaceae</taxon>
        <taxon>Ureibacillus</taxon>
    </lineage>
</organism>
<dbReference type="Proteomes" id="UP000030416">
    <property type="component" value="Unassembled WGS sequence"/>
</dbReference>
<dbReference type="STRING" id="1384049.CD29_13380"/>
<dbReference type="OrthoDB" id="581425at2"/>
<dbReference type="SUPFAM" id="SSF141868">
    <property type="entry name" value="EAL domain-like"/>
    <property type="match status" value="1"/>
</dbReference>
<evidence type="ECO:0000313" key="3">
    <source>
        <dbReference type="Proteomes" id="UP000030416"/>
    </source>
</evidence>
<dbReference type="EMBL" id="JPVN01000015">
    <property type="protein sequence ID" value="KGR77877.1"/>
    <property type="molecule type" value="Genomic_DNA"/>
</dbReference>
<dbReference type="GO" id="GO:0071111">
    <property type="term" value="F:cyclic-guanylate-specific phosphodiesterase activity"/>
    <property type="evidence" value="ECO:0007669"/>
    <property type="project" value="InterPro"/>
</dbReference>
<evidence type="ECO:0000259" key="1">
    <source>
        <dbReference type="PROSITE" id="PS50883"/>
    </source>
</evidence>
<keyword evidence="3" id="KW-1185">Reference proteome</keyword>
<dbReference type="RefSeq" id="WP_036187512.1">
    <property type="nucleotide sequence ID" value="NZ_AVDA01000015.1"/>
</dbReference>
<comment type="caution">
    <text evidence="2">The sequence shown here is derived from an EMBL/GenBank/DDBJ whole genome shotgun (WGS) entry which is preliminary data.</text>
</comment>
<reference evidence="2 3" key="1">
    <citation type="submission" date="2014-02" db="EMBL/GenBank/DDBJ databases">
        <title>Draft genome sequence of Lysinibacillus manganicus DSM 26584T.</title>
        <authorList>
            <person name="Zhang F."/>
            <person name="Wang G."/>
            <person name="Zhang L."/>
        </authorList>
    </citation>
    <scope>NUCLEOTIDE SEQUENCE [LARGE SCALE GENOMIC DNA]</scope>
    <source>
        <strain evidence="2 3">DSM 26584</strain>
    </source>
</reference>
<accession>A0A0A3IST1</accession>
<name>A0A0A3IST1_9BACL</name>
<dbReference type="Pfam" id="PF00563">
    <property type="entry name" value="EAL"/>
    <property type="match status" value="1"/>
</dbReference>
<dbReference type="SMART" id="SM00052">
    <property type="entry name" value="EAL"/>
    <property type="match status" value="1"/>
</dbReference>